<organism evidence="2">
    <name type="scientific">marine metagenome</name>
    <dbReference type="NCBI Taxonomy" id="408172"/>
    <lineage>
        <taxon>unclassified sequences</taxon>
        <taxon>metagenomes</taxon>
        <taxon>ecological metagenomes</taxon>
    </lineage>
</organism>
<evidence type="ECO:0000259" key="1">
    <source>
        <dbReference type="Pfam" id="PF13229"/>
    </source>
</evidence>
<protein>
    <recommendedName>
        <fullName evidence="1">Right handed beta helix domain-containing protein</fullName>
    </recommendedName>
</protein>
<feature type="non-terminal residue" evidence="2">
    <location>
        <position position="1"/>
    </location>
</feature>
<dbReference type="AlphaFoldDB" id="A0A382ZR09"/>
<dbReference type="SUPFAM" id="SSF51126">
    <property type="entry name" value="Pectin lyase-like"/>
    <property type="match status" value="1"/>
</dbReference>
<gene>
    <name evidence="2" type="ORF">METZ01_LOCUS450756</name>
</gene>
<feature type="non-terminal residue" evidence="2">
    <location>
        <position position="256"/>
    </location>
</feature>
<sequence length="256" mass="26332">INGASNGDTVLVAAGTYVENINFNGKNIVIGSLILIVGDTSYISQTIIDGNQSGSVVTFGSGEDTTAVLQGFTVTGGNSYDGGGIYCSSSSPVIADNIITGNVSETYGGGISCNYSAPIIINNTITLNSSSYGGGISFDRYTSSVITGNNITNNNAVEGGGISCSVFSSPSITNNTISENSADTKGGGIYCYYNSSATITNTIIWNNTASLGSDIYIYFSDPSINYCDVMGGWEGEGNIDADPLFCNPDGSDYTLA</sequence>
<reference evidence="2" key="1">
    <citation type="submission" date="2018-05" db="EMBL/GenBank/DDBJ databases">
        <authorList>
            <person name="Lanie J.A."/>
            <person name="Ng W.-L."/>
            <person name="Kazmierczak K.M."/>
            <person name="Andrzejewski T.M."/>
            <person name="Davidsen T.M."/>
            <person name="Wayne K.J."/>
            <person name="Tettelin H."/>
            <person name="Glass J.I."/>
            <person name="Rusch D."/>
            <person name="Podicherti R."/>
            <person name="Tsui H.-C.T."/>
            <person name="Winkler M.E."/>
        </authorList>
    </citation>
    <scope>NUCLEOTIDE SEQUENCE</scope>
</reference>
<dbReference type="Gene3D" id="2.160.20.10">
    <property type="entry name" value="Single-stranded right-handed beta-helix, Pectin lyase-like"/>
    <property type="match status" value="1"/>
</dbReference>
<proteinExistence type="predicted"/>
<feature type="domain" description="Right handed beta helix" evidence="1">
    <location>
        <begin position="34"/>
        <end position="201"/>
    </location>
</feature>
<dbReference type="InterPro" id="IPR011050">
    <property type="entry name" value="Pectin_lyase_fold/virulence"/>
</dbReference>
<dbReference type="Pfam" id="PF13229">
    <property type="entry name" value="Beta_helix"/>
    <property type="match status" value="1"/>
</dbReference>
<dbReference type="EMBL" id="UINC01185937">
    <property type="protein sequence ID" value="SVD97902.1"/>
    <property type="molecule type" value="Genomic_DNA"/>
</dbReference>
<dbReference type="InterPro" id="IPR039448">
    <property type="entry name" value="Beta_helix"/>
</dbReference>
<evidence type="ECO:0000313" key="2">
    <source>
        <dbReference type="EMBL" id="SVD97902.1"/>
    </source>
</evidence>
<dbReference type="InterPro" id="IPR012334">
    <property type="entry name" value="Pectin_lyas_fold"/>
</dbReference>
<name>A0A382ZR09_9ZZZZ</name>
<accession>A0A382ZR09</accession>